<evidence type="ECO:0000313" key="3">
    <source>
        <dbReference type="EMBL" id="KAK3896731.1"/>
    </source>
</evidence>
<accession>A0AAN6M8Y3</accession>
<feature type="domain" description="Deoxyribonuclease NucA/NucB" evidence="2">
    <location>
        <begin position="224"/>
        <end position="269"/>
    </location>
</feature>
<reference evidence="3" key="1">
    <citation type="journal article" date="2023" name="Mol. Phylogenet. Evol.">
        <title>Genome-scale phylogeny and comparative genomics of the fungal order Sordariales.</title>
        <authorList>
            <person name="Hensen N."/>
            <person name="Bonometti L."/>
            <person name="Westerberg I."/>
            <person name="Brannstrom I.O."/>
            <person name="Guillou S."/>
            <person name="Cros-Aarteil S."/>
            <person name="Calhoun S."/>
            <person name="Haridas S."/>
            <person name="Kuo A."/>
            <person name="Mondo S."/>
            <person name="Pangilinan J."/>
            <person name="Riley R."/>
            <person name="LaButti K."/>
            <person name="Andreopoulos B."/>
            <person name="Lipzen A."/>
            <person name="Chen C."/>
            <person name="Yan M."/>
            <person name="Daum C."/>
            <person name="Ng V."/>
            <person name="Clum A."/>
            <person name="Steindorff A."/>
            <person name="Ohm R.A."/>
            <person name="Martin F."/>
            <person name="Silar P."/>
            <person name="Natvig D.O."/>
            <person name="Lalanne C."/>
            <person name="Gautier V."/>
            <person name="Ament-Velasquez S.L."/>
            <person name="Kruys A."/>
            <person name="Hutchinson M.I."/>
            <person name="Powell A.J."/>
            <person name="Barry K."/>
            <person name="Miller A.N."/>
            <person name="Grigoriev I.V."/>
            <person name="Debuchy R."/>
            <person name="Gladieux P."/>
            <person name="Hiltunen Thoren M."/>
            <person name="Johannesson H."/>
        </authorList>
    </citation>
    <scope>NUCLEOTIDE SEQUENCE</scope>
    <source>
        <strain evidence="3">CBS 103.79</strain>
    </source>
</reference>
<keyword evidence="4" id="KW-1185">Reference proteome</keyword>
<feature type="non-terminal residue" evidence="3">
    <location>
        <position position="1"/>
    </location>
</feature>
<evidence type="ECO:0000256" key="1">
    <source>
        <dbReference type="SAM" id="MobiDB-lite"/>
    </source>
</evidence>
<feature type="region of interest" description="Disordered" evidence="1">
    <location>
        <begin position="101"/>
        <end position="121"/>
    </location>
</feature>
<organism evidence="3 4">
    <name type="scientific">Staphylotrichum tortipilum</name>
    <dbReference type="NCBI Taxonomy" id="2831512"/>
    <lineage>
        <taxon>Eukaryota</taxon>
        <taxon>Fungi</taxon>
        <taxon>Dikarya</taxon>
        <taxon>Ascomycota</taxon>
        <taxon>Pezizomycotina</taxon>
        <taxon>Sordariomycetes</taxon>
        <taxon>Sordariomycetidae</taxon>
        <taxon>Sordariales</taxon>
        <taxon>Chaetomiaceae</taxon>
        <taxon>Staphylotrichum</taxon>
    </lineage>
</organism>
<proteinExistence type="predicted"/>
<dbReference type="Pfam" id="PF14040">
    <property type="entry name" value="DNase_NucA_NucB"/>
    <property type="match status" value="1"/>
</dbReference>
<comment type="caution">
    <text evidence="3">The sequence shown here is derived from an EMBL/GenBank/DDBJ whole genome shotgun (WGS) entry which is preliminary data.</text>
</comment>
<feature type="compositionally biased region" description="Polar residues" evidence="1">
    <location>
        <begin position="106"/>
        <end position="117"/>
    </location>
</feature>
<gene>
    <name evidence="3" type="ORF">C8A05DRAFT_39720</name>
</gene>
<sequence>WTNFCCSNIGYTWNVQSRNLFSDPKTITLYQTGDVLSTTFKRDVPLLAGRSLRPELRVVDGNVQNLHLQERGILNRDADGSEFGSSETVLARARIVGMDGDRQASEAETNDNGQSPDFSLGTLTCPPDSCSSNSGGSASAKRATPNTCGWQLFGYGPGQQTITQGIATNVQKFFTKRQIPDPAGRDPRRKFACGVSGTVFGTSYCDNDNLLLSLQLGLSSANSVAFTSCDEFPFASSEEGGSYFGTLAVGATAVSTLCVPQWQQTIQGKCNGLLAGIQTNVNYFDDPTAAPDWQAWGSVGGGQDWFSGAWQRKALYDFQIPQAYGISNAFYGPDAQGQYGGYFLRRNFTMGLAEPTAAAPTWGAQNAASWSSPTGGVTGNTDATAIFCAVNTFAQPNSKRGLNATRLADDDGGDNAIIGTFSGLGIENTTIPAPDVVLNPADVLPAEVIRKATP</sequence>
<evidence type="ECO:0000313" key="4">
    <source>
        <dbReference type="Proteomes" id="UP001303889"/>
    </source>
</evidence>
<evidence type="ECO:0000259" key="2">
    <source>
        <dbReference type="Pfam" id="PF14040"/>
    </source>
</evidence>
<name>A0AAN6M8Y3_9PEZI</name>
<dbReference type="InterPro" id="IPR029476">
    <property type="entry name" value="DNase_NucA_NucB"/>
</dbReference>
<dbReference type="AlphaFoldDB" id="A0AAN6M8Y3"/>
<reference evidence="3" key="2">
    <citation type="submission" date="2023-05" db="EMBL/GenBank/DDBJ databases">
        <authorList>
            <consortium name="Lawrence Berkeley National Laboratory"/>
            <person name="Steindorff A."/>
            <person name="Hensen N."/>
            <person name="Bonometti L."/>
            <person name="Westerberg I."/>
            <person name="Brannstrom I.O."/>
            <person name="Guillou S."/>
            <person name="Cros-Aarteil S."/>
            <person name="Calhoun S."/>
            <person name="Haridas S."/>
            <person name="Kuo A."/>
            <person name="Mondo S."/>
            <person name="Pangilinan J."/>
            <person name="Riley R."/>
            <person name="Labutti K."/>
            <person name="Andreopoulos B."/>
            <person name="Lipzen A."/>
            <person name="Chen C."/>
            <person name="Yanf M."/>
            <person name="Daum C."/>
            <person name="Ng V."/>
            <person name="Clum A."/>
            <person name="Ohm R."/>
            <person name="Martin F."/>
            <person name="Silar P."/>
            <person name="Natvig D."/>
            <person name="Lalanne C."/>
            <person name="Gautier V."/>
            <person name="Ament-Velasquez S.L."/>
            <person name="Kruys A."/>
            <person name="Hutchinson M.I."/>
            <person name="Powell A.J."/>
            <person name="Barry K."/>
            <person name="Miller A.N."/>
            <person name="Grigoriev I.V."/>
            <person name="Debuchy R."/>
            <person name="Gladieux P."/>
            <person name="Thoren M.H."/>
            <person name="Johannesson H."/>
        </authorList>
    </citation>
    <scope>NUCLEOTIDE SEQUENCE</scope>
    <source>
        <strain evidence="3">CBS 103.79</strain>
    </source>
</reference>
<dbReference type="Proteomes" id="UP001303889">
    <property type="component" value="Unassembled WGS sequence"/>
</dbReference>
<dbReference type="EMBL" id="MU856427">
    <property type="protein sequence ID" value="KAK3896731.1"/>
    <property type="molecule type" value="Genomic_DNA"/>
</dbReference>
<protein>
    <recommendedName>
        <fullName evidence="2">Deoxyribonuclease NucA/NucB domain-containing protein</fullName>
    </recommendedName>
</protein>